<dbReference type="InterPro" id="IPR023187">
    <property type="entry name" value="Tscrpt_reg_MarR-type_CS"/>
</dbReference>
<gene>
    <name evidence="6" type="primary">slyA</name>
    <name evidence="6" type="ORF">EH207_07925</name>
</gene>
<evidence type="ECO:0000256" key="2">
    <source>
        <dbReference type="ARBA" id="ARBA00023125"/>
    </source>
</evidence>
<keyword evidence="1" id="KW-0805">Transcription regulation</keyword>
<keyword evidence="2" id="KW-0238">DNA-binding</keyword>
<dbReference type="InterPro" id="IPR036388">
    <property type="entry name" value="WH-like_DNA-bd_sf"/>
</dbReference>
<dbReference type="SMART" id="SM00347">
    <property type="entry name" value="HTH_MARR"/>
    <property type="match status" value="1"/>
</dbReference>
<organism evidence="5">
    <name type="scientific">Brenneria rubrifaciens</name>
    <dbReference type="NCBI Taxonomy" id="55213"/>
    <lineage>
        <taxon>Bacteria</taxon>
        <taxon>Pseudomonadati</taxon>
        <taxon>Pseudomonadota</taxon>
        <taxon>Gammaproteobacteria</taxon>
        <taxon>Enterobacterales</taxon>
        <taxon>Pectobacteriaceae</taxon>
        <taxon>Brenneria</taxon>
    </lineage>
</organism>
<keyword evidence="7" id="KW-1185">Reference proteome</keyword>
<dbReference type="PANTHER" id="PTHR33164:SF64">
    <property type="entry name" value="TRANSCRIPTIONAL REGULATOR SLYA"/>
    <property type="match status" value="1"/>
</dbReference>
<dbReference type="PRINTS" id="PR00598">
    <property type="entry name" value="HTHMARR"/>
</dbReference>
<evidence type="ECO:0000256" key="3">
    <source>
        <dbReference type="ARBA" id="ARBA00023163"/>
    </source>
</evidence>
<dbReference type="GO" id="GO:0003677">
    <property type="term" value="F:DNA binding"/>
    <property type="evidence" value="ECO:0007669"/>
    <property type="project" value="UniProtKB-KW"/>
</dbReference>
<dbReference type="EMBL" id="FJ167367">
    <property type="protein sequence ID" value="ACJ12918.1"/>
    <property type="molecule type" value="Genomic_DNA"/>
</dbReference>
<name>D0PSW2_9GAMM</name>
<dbReference type="AlphaFoldDB" id="D0PSW2"/>
<dbReference type="KEGG" id="brb:EH207_07925"/>
<dbReference type="PROSITE" id="PS50995">
    <property type="entry name" value="HTH_MARR_2"/>
    <property type="match status" value="1"/>
</dbReference>
<dbReference type="InterPro" id="IPR000835">
    <property type="entry name" value="HTH_MarR-typ"/>
</dbReference>
<proteinExistence type="predicted"/>
<evidence type="ECO:0000313" key="7">
    <source>
        <dbReference type="Proteomes" id="UP000299580"/>
    </source>
</evidence>
<evidence type="ECO:0000313" key="6">
    <source>
        <dbReference type="EMBL" id="QCR08449.1"/>
    </source>
</evidence>
<protein>
    <submittedName>
        <fullName evidence="5">SlyA-like protein</fullName>
    </submittedName>
    <submittedName>
        <fullName evidence="6">Transcriptional regulator SlyA</fullName>
    </submittedName>
</protein>
<dbReference type="RefSeq" id="WP_137713488.1">
    <property type="nucleotide sequence ID" value="NZ_CP034035.1"/>
</dbReference>
<reference evidence="5" key="1">
    <citation type="submission" date="2008-08" db="EMBL/GenBank/DDBJ databases">
        <title>Genetic Loci Involved in Rubrifacine Production in the Walnut Pathogen Brenneria rubrifaciens.</title>
        <authorList>
            <person name="McClean A.E."/>
            <person name="Kluepfel D.A."/>
        </authorList>
    </citation>
    <scope>NUCLEOTIDE SEQUENCE</scope>
    <source>
        <strain evidence="5">6D370</strain>
    </source>
</reference>
<dbReference type="PROSITE" id="PS01117">
    <property type="entry name" value="HTH_MARR_1"/>
    <property type="match status" value="1"/>
</dbReference>
<dbReference type="GO" id="GO:0006950">
    <property type="term" value="P:response to stress"/>
    <property type="evidence" value="ECO:0007669"/>
    <property type="project" value="TreeGrafter"/>
</dbReference>
<dbReference type="GO" id="GO:0003700">
    <property type="term" value="F:DNA-binding transcription factor activity"/>
    <property type="evidence" value="ECO:0007669"/>
    <property type="project" value="InterPro"/>
</dbReference>
<dbReference type="NCBIfam" id="NF002926">
    <property type="entry name" value="PRK03573.1"/>
    <property type="match status" value="1"/>
</dbReference>
<evidence type="ECO:0000256" key="1">
    <source>
        <dbReference type="ARBA" id="ARBA00023015"/>
    </source>
</evidence>
<evidence type="ECO:0000313" key="5">
    <source>
        <dbReference type="EMBL" id="ACJ12918.1"/>
    </source>
</evidence>
<dbReference type="SUPFAM" id="SSF46785">
    <property type="entry name" value="Winged helix' DNA-binding domain"/>
    <property type="match status" value="1"/>
</dbReference>
<evidence type="ECO:0000259" key="4">
    <source>
        <dbReference type="PROSITE" id="PS50995"/>
    </source>
</evidence>
<dbReference type="Proteomes" id="UP000299580">
    <property type="component" value="Chromosome"/>
</dbReference>
<accession>D0PSW2</accession>
<dbReference type="PANTHER" id="PTHR33164">
    <property type="entry name" value="TRANSCRIPTIONAL REGULATOR, MARR FAMILY"/>
    <property type="match status" value="1"/>
</dbReference>
<dbReference type="OrthoDB" id="5296557at2"/>
<dbReference type="InterPro" id="IPR039422">
    <property type="entry name" value="MarR/SlyA-like"/>
</dbReference>
<reference evidence="6 7" key="2">
    <citation type="submission" date="2018-11" db="EMBL/GenBank/DDBJ databases">
        <title>Genome sequences of Brenneria nigrifluens and Brenneria rubrifaciens.</title>
        <authorList>
            <person name="Poret-Peterson A.T."/>
            <person name="McClean A.E."/>
            <person name="Kluepfel D.A."/>
        </authorList>
    </citation>
    <scope>NUCLEOTIDE SEQUENCE [LARGE SCALE GENOMIC DNA]</scope>
    <source>
        <strain evidence="6 7">6D370</strain>
    </source>
</reference>
<dbReference type="Pfam" id="PF01047">
    <property type="entry name" value="MarR"/>
    <property type="match status" value="1"/>
</dbReference>
<dbReference type="EMBL" id="CP034035">
    <property type="protein sequence ID" value="QCR08449.1"/>
    <property type="molecule type" value="Genomic_DNA"/>
</dbReference>
<keyword evidence="3" id="KW-0804">Transcription</keyword>
<dbReference type="Gene3D" id="1.10.10.10">
    <property type="entry name" value="Winged helix-like DNA-binding domain superfamily/Winged helix DNA-binding domain"/>
    <property type="match status" value="1"/>
</dbReference>
<feature type="domain" description="HTH marR-type" evidence="4">
    <location>
        <begin position="2"/>
        <end position="135"/>
    </location>
</feature>
<dbReference type="InterPro" id="IPR036390">
    <property type="entry name" value="WH_DNA-bd_sf"/>
</dbReference>
<sequence>MELPLGSDLARLVRVWRALVDHRLKPLELTQTHWVTLHSIYHLPPGQSQIQLAKAIGIEQPSLVRTLDQLEEKGLITRHVCPHDRRAKRIMLTEAADPIIRAVNDVISHTRNEVLFGITPEQVDELALLIARLEQNILALHESQT</sequence>